<dbReference type="EMBL" id="MN739436">
    <property type="protein sequence ID" value="QHT04662.1"/>
    <property type="molecule type" value="Genomic_DNA"/>
</dbReference>
<reference evidence="1" key="1">
    <citation type="journal article" date="2020" name="Nature">
        <title>Giant virus diversity and host interactions through global metagenomics.</title>
        <authorList>
            <person name="Schulz F."/>
            <person name="Roux S."/>
            <person name="Paez-Espino D."/>
            <person name="Jungbluth S."/>
            <person name="Walsh D.A."/>
            <person name="Denef V.J."/>
            <person name="McMahon K.D."/>
            <person name="Konstantinidis K.T."/>
            <person name="Eloe-Fadrosh E.A."/>
            <person name="Kyrpides N.C."/>
            <person name="Woyke T."/>
        </authorList>
    </citation>
    <scope>NUCLEOTIDE SEQUENCE</scope>
    <source>
        <strain evidence="1">GVMAG-M-3300021343-4</strain>
    </source>
</reference>
<protein>
    <submittedName>
        <fullName evidence="1">Uncharacterized protein</fullName>
    </submittedName>
</protein>
<accession>A0A6C0CKH6</accession>
<name>A0A6C0CKH6_9ZZZZ</name>
<evidence type="ECO:0000313" key="1">
    <source>
        <dbReference type="EMBL" id="QHT04662.1"/>
    </source>
</evidence>
<sequence length="268" mass="31249">MKLSKIISIVLKHSTGNDPTKDEINRYMTMVKNDGKTFKECHPKLYEKITTYNSEKLSAKVVMDRMEEAGIFSFENILQEEPRPEATVEEINAMTDEQYDEYEQLLRDNEQRHYSQIPVEDYIDILSLMNHWKMVECIVPRRMIYRTCDDFVRRGAPDHCGAIVNYVVENIGKRNGVDEDLISTINQQFMYKTKDDGLLCADCVSKHKTYSYGHDYDDTPLELVCKTSKRCEYDRHVDPVNPFVGKKVTLFGTDGKLKSIKDIRAQFR</sequence>
<dbReference type="AlphaFoldDB" id="A0A6C0CKH6"/>
<organism evidence="1">
    <name type="scientific">viral metagenome</name>
    <dbReference type="NCBI Taxonomy" id="1070528"/>
    <lineage>
        <taxon>unclassified sequences</taxon>
        <taxon>metagenomes</taxon>
        <taxon>organismal metagenomes</taxon>
    </lineage>
</organism>
<proteinExistence type="predicted"/>